<evidence type="ECO:0000313" key="6">
    <source>
        <dbReference type="EMBL" id="PLQ00448.1"/>
    </source>
</evidence>
<dbReference type="PANTHER" id="PTHR33420">
    <property type="entry name" value="FIMBRIAL SUBUNIT ELFA-RELATED"/>
    <property type="match status" value="1"/>
</dbReference>
<keyword evidence="3 5" id="KW-0732">Signal</keyword>
<reference evidence="6 7" key="1">
    <citation type="submission" date="2017-12" db="EMBL/GenBank/DDBJ databases">
        <title>Genome sequence of the active heterotrophic nitrifier-denitrifier, Cupriavidus pauculus UM1.</title>
        <authorList>
            <person name="Putonti C."/>
            <person name="Castignetti D."/>
        </authorList>
    </citation>
    <scope>NUCLEOTIDE SEQUENCE [LARGE SCALE GENOMIC DNA]</scope>
    <source>
        <strain evidence="6 7">UM1</strain>
    </source>
</reference>
<dbReference type="GO" id="GO:0009289">
    <property type="term" value="C:pilus"/>
    <property type="evidence" value="ECO:0007669"/>
    <property type="project" value="UniProtKB-SubCell"/>
</dbReference>
<evidence type="ECO:0000256" key="5">
    <source>
        <dbReference type="SAM" id="SignalP"/>
    </source>
</evidence>
<evidence type="ECO:0000256" key="1">
    <source>
        <dbReference type="ARBA" id="ARBA00004561"/>
    </source>
</evidence>
<gene>
    <name evidence="6" type="ORF">CYJ10_12565</name>
</gene>
<dbReference type="GO" id="GO:0043709">
    <property type="term" value="P:cell adhesion involved in single-species biofilm formation"/>
    <property type="evidence" value="ECO:0007669"/>
    <property type="project" value="TreeGrafter"/>
</dbReference>
<evidence type="ECO:0000256" key="2">
    <source>
        <dbReference type="ARBA" id="ARBA00006671"/>
    </source>
</evidence>
<name>A0A2N5CE20_9BURK</name>
<comment type="similarity">
    <text evidence="2">Belongs to the fimbrial protein family.</text>
</comment>
<dbReference type="PANTHER" id="PTHR33420:SF3">
    <property type="entry name" value="FIMBRIAL SUBUNIT ELFA"/>
    <property type="match status" value="1"/>
</dbReference>
<comment type="caution">
    <text evidence="6">The sequence shown here is derived from an EMBL/GenBank/DDBJ whole genome shotgun (WGS) entry which is preliminary data.</text>
</comment>
<dbReference type="InterPro" id="IPR039458">
    <property type="entry name" value="FimA-like"/>
</dbReference>
<dbReference type="Pfam" id="PF16970">
    <property type="entry name" value="FimA"/>
    <property type="match status" value="1"/>
</dbReference>
<dbReference type="SUPFAM" id="SSF49401">
    <property type="entry name" value="Bacterial adhesins"/>
    <property type="match status" value="1"/>
</dbReference>
<evidence type="ECO:0000256" key="3">
    <source>
        <dbReference type="ARBA" id="ARBA00022729"/>
    </source>
</evidence>
<dbReference type="AlphaFoldDB" id="A0A2N5CE20"/>
<keyword evidence="4" id="KW-0281">Fimbrium</keyword>
<comment type="subcellular location">
    <subcellularLocation>
        <location evidence="1">Fimbrium</location>
    </subcellularLocation>
</comment>
<dbReference type="InterPro" id="IPR036937">
    <property type="entry name" value="Adhesion_dom_fimbrial_sf"/>
</dbReference>
<organism evidence="6 7">
    <name type="scientific">Cupriavidus pauculus</name>
    <dbReference type="NCBI Taxonomy" id="82633"/>
    <lineage>
        <taxon>Bacteria</taxon>
        <taxon>Pseudomonadati</taxon>
        <taxon>Pseudomonadota</taxon>
        <taxon>Betaproteobacteria</taxon>
        <taxon>Burkholderiales</taxon>
        <taxon>Burkholderiaceae</taxon>
        <taxon>Cupriavidus</taxon>
    </lineage>
</organism>
<dbReference type="EMBL" id="PJRP01000004">
    <property type="protein sequence ID" value="PLQ00448.1"/>
    <property type="molecule type" value="Genomic_DNA"/>
</dbReference>
<feature type="signal peptide" evidence="5">
    <location>
        <begin position="1"/>
        <end position="23"/>
    </location>
</feature>
<evidence type="ECO:0000313" key="7">
    <source>
        <dbReference type="Proteomes" id="UP000234341"/>
    </source>
</evidence>
<dbReference type="InterPro" id="IPR050263">
    <property type="entry name" value="Bact_Fimbrial_Adh_Pro"/>
</dbReference>
<dbReference type="Proteomes" id="UP000234341">
    <property type="component" value="Unassembled WGS sequence"/>
</dbReference>
<sequence length="182" mass="18646">MEKKRMSAIISAGAFVIASGVWASEVWASDGTITFTGEITAQTCTVNSTGGGNNFTVVLPTVAASTLGTSGATTGDTAFSILLSRCTPDSGPVRTHFEAGSTVNADGRLLQQTGTATNVEIQLLNGDQSVIKVGDSVASQNSNPTTIASGSATLPYFGRYYATASATAGTVNTYVTYSMAYE</sequence>
<proteinExistence type="inferred from homology"/>
<evidence type="ECO:0000256" key="4">
    <source>
        <dbReference type="ARBA" id="ARBA00023263"/>
    </source>
</evidence>
<dbReference type="RefSeq" id="WP_101681817.1">
    <property type="nucleotide sequence ID" value="NZ_PJRP01000004.1"/>
</dbReference>
<protein>
    <submittedName>
        <fullName evidence="6">Fimbrial protein</fullName>
    </submittedName>
</protein>
<feature type="chain" id="PRO_5014742986" evidence="5">
    <location>
        <begin position="24"/>
        <end position="182"/>
    </location>
</feature>
<dbReference type="OrthoDB" id="8656135at2"/>
<accession>A0A2N5CE20</accession>
<dbReference type="InterPro" id="IPR008966">
    <property type="entry name" value="Adhesion_dom_sf"/>
</dbReference>
<dbReference type="Gene3D" id="2.60.40.1090">
    <property type="entry name" value="Fimbrial-type adhesion domain"/>
    <property type="match status" value="1"/>
</dbReference>